<proteinExistence type="predicted"/>
<accession>A0A2P7V7H2</accession>
<keyword evidence="1" id="KW-0808">Transferase</keyword>
<evidence type="ECO:0000313" key="1">
    <source>
        <dbReference type="EMBL" id="PSJ95167.1"/>
    </source>
</evidence>
<organism evidence="1 2">
    <name type="scientific">Brevibacillus fortis</name>
    <dbReference type="NCBI Taxonomy" id="2126352"/>
    <lineage>
        <taxon>Bacteria</taxon>
        <taxon>Bacillati</taxon>
        <taxon>Bacillota</taxon>
        <taxon>Bacilli</taxon>
        <taxon>Bacillales</taxon>
        <taxon>Paenibacillaceae</taxon>
        <taxon>Brevibacillus</taxon>
    </lineage>
</organism>
<dbReference type="AlphaFoldDB" id="A0A2P7V7H2"/>
<comment type="caution">
    <text evidence="1">The sequence shown here is derived from an EMBL/GenBank/DDBJ whole genome shotgun (WGS) entry which is preliminary data.</text>
</comment>
<dbReference type="InterPro" id="IPR028228">
    <property type="entry name" value="Imm53"/>
</dbReference>
<gene>
    <name evidence="1" type="ORF">C7R93_14170</name>
</gene>
<keyword evidence="2" id="KW-1185">Reference proteome</keyword>
<dbReference type="OrthoDB" id="3533713at2"/>
<protein>
    <submittedName>
        <fullName evidence="1">Rhodanese-related sulfurtransferase</fullName>
    </submittedName>
</protein>
<dbReference type="EMBL" id="PXZM01000022">
    <property type="protein sequence ID" value="PSJ95167.1"/>
    <property type="molecule type" value="Genomic_DNA"/>
</dbReference>
<reference evidence="1 2" key="1">
    <citation type="submission" date="2018-03" db="EMBL/GenBank/DDBJ databases">
        <title>Brevisbacillus phylogenomics.</title>
        <authorList>
            <person name="Dunlap C."/>
        </authorList>
    </citation>
    <scope>NUCLEOTIDE SEQUENCE [LARGE SCALE GENOMIC DNA]</scope>
    <source>
        <strain evidence="1 2">NRRL NRS-1210</strain>
    </source>
</reference>
<name>A0A2P7V7H2_9BACL</name>
<dbReference type="GO" id="GO:0016740">
    <property type="term" value="F:transferase activity"/>
    <property type="evidence" value="ECO:0007669"/>
    <property type="project" value="UniProtKB-KW"/>
</dbReference>
<sequence length="99" mass="11747">MDTLRWLQDWYFQNCNGDWEHNFGVKIDTVDNPGWSVEINIVETNLEHENFNSIEVERDEEDWYYCIVRDGVFHGAGGVRNLEEILTCFRQWASSLDTN</sequence>
<dbReference type="Proteomes" id="UP000240419">
    <property type="component" value="Unassembled WGS sequence"/>
</dbReference>
<evidence type="ECO:0000313" key="2">
    <source>
        <dbReference type="Proteomes" id="UP000240419"/>
    </source>
</evidence>
<dbReference type="Pfam" id="PF15580">
    <property type="entry name" value="Imm53"/>
    <property type="match status" value="1"/>
</dbReference>